<dbReference type="InterPro" id="IPR003317">
    <property type="entry name" value="Cyt-d_oxidase_su2"/>
</dbReference>
<keyword evidence="4" id="KW-1003">Cell membrane</keyword>
<evidence type="ECO:0000313" key="13">
    <source>
        <dbReference type="EMBL" id="XBJ29419.1"/>
    </source>
</evidence>
<evidence type="ECO:0000256" key="12">
    <source>
        <dbReference type="SAM" id="Phobius"/>
    </source>
</evidence>
<feature type="transmembrane region" description="Helical" evidence="12">
    <location>
        <begin position="258"/>
        <end position="278"/>
    </location>
</feature>
<accession>A0AAU7E8I1</accession>
<comment type="subcellular location">
    <subcellularLocation>
        <location evidence="1">Cell membrane</location>
        <topology evidence="1">Multi-pass membrane protein</topology>
    </subcellularLocation>
</comment>
<dbReference type="AlphaFoldDB" id="A0AAU7E8I1"/>
<keyword evidence="6 12" id="KW-0812">Transmembrane</keyword>
<evidence type="ECO:0000256" key="4">
    <source>
        <dbReference type="ARBA" id="ARBA00022475"/>
    </source>
</evidence>
<feature type="transmembrane region" description="Helical" evidence="12">
    <location>
        <begin position="285"/>
        <end position="306"/>
    </location>
</feature>
<keyword evidence="7" id="KW-0479">Metal-binding</keyword>
<protein>
    <submittedName>
        <fullName evidence="13">Cytochrome d ubiquinol oxidase subunit II</fullName>
    </submittedName>
</protein>
<dbReference type="PANTHER" id="PTHR43141:SF5">
    <property type="entry name" value="CYTOCHROME BD-I UBIQUINOL OXIDASE SUBUNIT 2"/>
    <property type="match status" value="1"/>
</dbReference>
<keyword evidence="5" id="KW-0349">Heme</keyword>
<dbReference type="GO" id="GO:0009055">
    <property type="term" value="F:electron transfer activity"/>
    <property type="evidence" value="ECO:0007669"/>
    <property type="project" value="TreeGrafter"/>
</dbReference>
<dbReference type="EMBL" id="CP155620">
    <property type="protein sequence ID" value="XBJ29419.1"/>
    <property type="molecule type" value="Genomic_DNA"/>
</dbReference>
<keyword evidence="10" id="KW-0408">Iron</keyword>
<dbReference type="GO" id="GO:0046872">
    <property type="term" value="F:metal ion binding"/>
    <property type="evidence" value="ECO:0007669"/>
    <property type="project" value="UniProtKB-KW"/>
</dbReference>
<evidence type="ECO:0000256" key="3">
    <source>
        <dbReference type="ARBA" id="ARBA00022448"/>
    </source>
</evidence>
<dbReference type="GO" id="GO:0070069">
    <property type="term" value="C:cytochrome complex"/>
    <property type="evidence" value="ECO:0007669"/>
    <property type="project" value="TreeGrafter"/>
</dbReference>
<feature type="transmembrane region" description="Helical" evidence="12">
    <location>
        <begin position="59"/>
        <end position="81"/>
    </location>
</feature>
<evidence type="ECO:0000256" key="1">
    <source>
        <dbReference type="ARBA" id="ARBA00004651"/>
    </source>
</evidence>
<evidence type="ECO:0000256" key="10">
    <source>
        <dbReference type="ARBA" id="ARBA00023004"/>
    </source>
</evidence>
<feature type="transmembrane region" description="Helical" evidence="12">
    <location>
        <begin position="12"/>
        <end position="38"/>
    </location>
</feature>
<name>A0AAU7E8I1_9BACT</name>
<feature type="transmembrane region" description="Helical" evidence="12">
    <location>
        <begin position="173"/>
        <end position="194"/>
    </location>
</feature>
<evidence type="ECO:0000256" key="6">
    <source>
        <dbReference type="ARBA" id="ARBA00022692"/>
    </source>
</evidence>
<evidence type="ECO:0000256" key="9">
    <source>
        <dbReference type="ARBA" id="ARBA00022989"/>
    </source>
</evidence>
<keyword evidence="9 12" id="KW-1133">Transmembrane helix</keyword>
<proteinExistence type="inferred from homology"/>
<evidence type="ECO:0000256" key="5">
    <source>
        <dbReference type="ARBA" id="ARBA00022617"/>
    </source>
</evidence>
<feature type="transmembrane region" description="Helical" evidence="12">
    <location>
        <begin position="127"/>
        <end position="146"/>
    </location>
</feature>
<evidence type="ECO:0000256" key="2">
    <source>
        <dbReference type="ARBA" id="ARBA00007543"/>
    </source>
</evidence>
<dbReference type="RefSeq" id="WP_348518689.1">
    <property type="nucleotide sequence ID" value="NZ_CP155620.1"/>
</dbReference>
<keyword evidence="11 12" id="KW-0472">Membrane</keyword>
<dbReference type="Pfam" id="PF02322">
    <property type="entry name" value="Cyt_bd_oxida_II"/>
    <property type="match status" value="1"/>
</dbReference>
<feature type="transmembrane region" description="Helical" evidence="12">
    <location>
        <begin position="331"/>
        <end position="355"/>
    </location>
</feature>
<feature type="transmembrane region" description="Helical" evidence="12">
    <location>
        <begin position="87"/>
        <end position="106"/>
    </location>
</feature>
<evidence type="ECO:0000256" key="7">
    <source>
        <dbReference type="ARBA" id="ARBA00022723"/>
    </source>
</evidence>
<comment type="similarity">
    <text evidence="2">Belongs to the cytochrome ubiquinol oxidase subunit 2 family.</text>
</comment>
<sequence length="375" mass="42639">MFFGLELAELQIYWWVVLSLLGALLIFMFFVQGGQTLIDTLSTNELEKTMLINSLGRKWELGFTTLVMFGGAAFAAFPLFYSTSFGGAYWAWLIILFCFILQAVSYEYRKKQGNLYGAKSYEFFLKINGYLATFLIGVAVSSFFSGSEFLLDEHNFVVWEHTFRGLELLLNPYNYLLGLALIFLSRILGAAYFMNNIKNESIKFKASKQIFINALLFLPFFLAFLVWIFLKDGFFVDENHFVSMSANLYFYTFLEQPLLLVLLLLGVLFVLLGIYLGAFVKTACAIWTLGLGTILCVFALLLNVGLGDSAFYPSTTHLQSSLTIKNASSSYYTLSVMAYASLLVPFVLAYITYVWRAMDREKITREEIANDDHAY</sequence>
<keyword evidence="3" id="KW-0813">Transport</keyword>
<feature type="transmembrane region" description="Helical" evidence="12">
    <location>
        <begin position="210"/>
        <end position="230"/>
    </location>
</feature>
<dbReference type="GO" id="GO:0019646">
    <property type="term" value="P:aerobic electron transport chain"/>
    <property type="evidence" value="ECO:0007669"/>
    <property type="project" value="TreeGrafter"/>
</dbReference>
<evidence type="ECO:0000256" key="8">
    <source>
        <dbReference type="ARBA" id="ARBA00022982"/>
    </source>
</evidence>
<dbReference type="GO" id="GO:0016682">
    <property type="term" value="F:oxidoreductase activity, acting on diphenols and related substances as donors, oxygen as acceptor"/>
    <property type="evidence" value="ECO:0007669"/>
    <property type="project" value="TreeGrafter"/>
</dbReference>
<dbReference type="PANTHER" id="PTHR43141">
    <property type="entry name" value="CYTOCHROME BD2 SUBUNIT II"/>
    <property type="match status" value="1"/>
</dbReference>
<dbReference type="NCBIfam" id="TIGR00203">
    <property type="entry name" value="cydB"/>
    <property type="match status" value="1"/>
</dbReference>
<keyword evidence="8" id="KW-0249">Electron transport</keyword>
<evidence type="ECO:0000256" key="11">
    <source>
        <dbReference type="ARBA" id="ARBA00023136"/>
    </source>
</evidence>
<dbReference type="GO" id="GO:0005886">
    <property type="term" value="C:plasma membrane"/>
    <property type="evidence" value="ECO:0007669"/>
    <property type="project" value="UniProtKB-SubCell"/>
</dbReference>
<organism evidence="13">
    <name type="scientific">Campylobacter sp. CCS1377</name>
    <dbReference type="NCBI Taxonomy" id="3158229"/>
    <lineage>
        <taxon>Bacteria</taxon>
        <taxon>Pseudomonadati</taxon>
        <taxon>Campylobacterota</taxon>
        <taxon>Epsilonproteobacteria</taxon>
        <taxon>Campylobacterales</taxon>
        <taxon>Campylobacteraceae</taxon>
        <taxon>Campylobacter</taxon>
    </lineage>
</organism>
<reference evidence="13" key="1">
    <citation type="submission" date="2024-05" db="EMBL/GenBank/DDBJ databases">
        <title>Campylobacter coli isolated from environmental waters in Slovenia.</title>
        <authorList>
            <person name="Zautner A.E."/>
            <person name="Bunk B."/>
            <person name="Riedel T."/>
            <person name="Sproeer C."/>
        </authorList>
    </citation>
    <scope>NUCLEOTIDE SEQUENCE</scope>
    <source>
        <strain evidence="13">CCS1377</strain>
    </source>
</reference>
<gene>
    <name evidence="13" type="primary">cydB</name>
    <name evidence="13" type="ORF">AAH949_00860</name>
</gene>